<organism evidence="10 11">
    <name type="scientific">Sediminitomix flava</name>
    <dbReference type="NCBI Taxonomy" id="379075"/>
    <lineage>
        <taxon>Bacteria</taxon>
        <taxon>Pseudomonadati</taxon>
        <taxon>Bacteroidota</taxon>
        <taxon>Cytophagia</taxon>
        <taxon>Cytophagales</taxon>
        <taxon>Flammeovirgaceae</taxon>
        <taxon>Sediminitomix</taxon>
    </lineage>
</organism>
<evidence type="ECO:0000256" key="3">
    <source>
        <dbReference type="ARBA" id="ARBA00022553"/>
    </source>
</evidence>
<dbReference type="InterPro" id="IPR035965">
    <property type="entry name" value="PAS-like_dom_sf"/>
</dbReference>
<feature type="transmembrane region" description="Helical" evidence="7">
    <location>
        <begin position="59"/>
        <end position="75"/>
    </location>
</feature>
<dbReference type="SUPFAM" id="SSF55785">
    <property type="entry name" value="PYP-like sensor domain (PAS domain)"/>
    <property type="match status" value="1"/>
</dbReference>
<comment type="catalytic activity">
    <reaction evidence="1">
        <text>ATP + protein L-histidine = ADP + protein N-phospho-L-histidine.</text>
        <dbReference type="EC" id="2.7.13.3"/>
    </reaction>
</comment>
<keyword evidence="5" id="KW-0418">Kinase</keyword>
<dbReference type="GO" id="GO:0000155">
    <property type="term" value="F:phosphorelay sensor kinase activity"/>
    <property type="evidence" value="ECO:0007669"/>
    <property type="project" value="InterPro"/>
</dbReference>
<evidence type="ECO:0000256" key="5">
    <source>
        <dbReference type="ARBA" id="ARBA00022777"/>
    </source>
</evidence>
<dbReference type="InterPro" id="IPR050736">
    <property type="entry name" value="Sensor_HK_Regulatory"/>
</dbReference>
<evidence type="ECO:0000313" key="10">
    <source>
        <dbReference type="EMBL" id="PWJ44572.1"/>
    </source>
</evidence>
<dbReference type="Pfam" id="PF13188">
    <property type="entry name" value="PAS_8"/>
    <property type="match status" value="1"/>
</dbReference>
<dbReference type="NCBIfam" id="TIGR00229">
    <property type="entry name" value="sensory_box"/>
    <property type="match status" value="1"/>
</dbReference>
<sequence>MEKRPAEDKVNFWTKLIDPKNIYTIEQKLLIIICFGAAMGCSSYMLVEIPFFTFSLDTLYKIWLPISYAYITYLARYKGKFVVPFILLPLNTLSFAIYTWFTEGGPTGISPMMFFNSVVVFSQVVKPKRYPIVAALYILVTVFLTLDYIDYQSINFIALELKEKHRIVLMIAATPFIGFTTSAFRSSLEDHRKKISVQNQSLKESTQKYQDLVESIQDNVFLATLDQNRRFTYLSPSVKHILGYEQDELHSFDDILIEKFVFGGLNFKSEVEVKGKNGQQLFLNIRIYKHIHENKLIGYECVVQDVTSRVIHERSYEKTIKEQKELNELKSKFLSMVTHQFRTPLSVIQTSVDLIRIRVRKLAIQNLNIDKNTNQIYQALEQLINLMDNLLTLNKIEANKIKFSPSVIDFPELVEKIIGQYKLIQTNGQQVELKIEGEPKPVLMDEKLMENVVSNLISNALKYSKGKQNPISEIMYDEDQLVFKVTDYGIGISESDIPNLFQPFFRANNTDHIKGTGVGLSVVKEFVDIHHGDIQVESEMNKQTTFTLKFPYLEGQKN</sequence>
<evidence type="ECO:0000259" key="9">
    <source>
        <dbReference type="PROSITE" id="PS50112"/>
    </source>
</evidence>
<gene>
    <name evidence="10" type="ORF">BC781_101943</name>
</gene>
<dbReference type="SMART" id="SM00388">
    <property type="entry name" value="HisKA"/>
    <property type="match status" value="1"/>
</dbReference>
<feature type="domain" description="PAS" evidence="9">
    <location>
        <begin position="205"/>
        <end position="249"/>
    </location>
</feature>
<protein>
    <recommendedName>
        <fullName evidence="2">histidine kinase</fullName>
        <ecNumber evidence="2">2.7.13.3</ecNumber>
    </recommendedName>
</protein>
<dbReference type="AlphaFoldDB" id="A0A315ZGU4"/>
<evidence type="ECO:0000256" key="4">
    <source>
        <dbReference type="ARBA" id="ARBA00022679"/>
    </source>
</evidence>
<dbReference type="FunFam" id="3.30.565.10:FF:000006">
    <property type="entry name" value="Sensor histidine kinase WalK"/>
    <property type="match status" value="1"/>
</dbReference>
<keyword evidence="7" id="KW-0472">Membrane</keyword>
<dbReference type="InterPro" id="IPR000014">
    <property type="entry name" value="PAS"/>
</dbReference>
<dbReference type="Pfam" id="PF02518">
    <property type="entry name" value="HATPase_c"/>
    <property type="match status" value="1"/>
</dbReference>
<dbReference type="SUPFAM" id="SSF55874">
    <property type="entry name" value="ATPase domain of HSP90 chaperone/DNA topoisomerase II/histidine kinase"/>
    <property type="match status" value="1"/>
</dbReference>
<dbReference type="InterPro" id="IPR004358">
    <property type="entry name" value="Sig_transdc_His_kin-like_C"/>
</dbReference>
<dbReference type="SUPFAM" id="SSF47384">
    <property type="entry name" value="Homodimeric domain of signal transducing histidine kinase"/>
    <property type="match status" value="1"/>
</dbReference>
<keyword evidence="7" id="KW-0812">Transmembrane</keyword>
<dbReference type="SMART" id="SM00387">
    <property type="entry name" value="HATPase_c"/>
    <property type="match status" value="1"/>
</dbReference>
<dbReference type="InterPro" id="IPR003661">
    <property type="entry name" value="HisK_dim/P_dom"/>
</dbReference>
<keyword evidence="3" id="KW-0597">Phosphoprotein</keyword>
<dbReference type="Gene3D" id="3.30.450.20">
    <property type="entry name" value="PAS domain"/>
    <property type="match status" value="1"/>
</dbReference>
<feature type="transmembrane region" description="Helical" evidence="7">
    <location>
        <begin position="82"/>
        <end position="101"/>
    </location>
</feature>
<keyword evidence="7" id="KW-1133">Transmembrane helix</keyword>
<dbReference type="PRINTS" id="PR00344">
    <property type="entry name" value="BCTRLSENSOR"/>
</dbReference>
<keyword evidence="4" id="KW-0808">Transferase</keyword>
<keyword evidence="11" id="KW-1185">Reference proteome</keyword>
<accession>A0A315ZGU4</accession>
<evidence type="ECO:0000313" key="11">
    <source>
        <dbReference type="Proteomes" id="UP000245535"/>
    </source>
</evidence>
<feature type="domain" description="Histidine kinase" evidence="8">
    <location>
        <begin position="336"/>
        <end position="554"/>
    </location>
</feature>
<dbReference type="OrthoDB" id="9808408at2"/>
<dbReference type="InterPro" id="IPR005467">
    <property type="entry name" value="His_kinase_dom"/>
</dbReference>
<comment type="caution">
    <text evidence="10">The sequence shown here is derived from an EMBL/GenBank/DDBJ whole genome shotgun (WGS) entry which is preliminary data.</text>
</comment>
<dbReference type="InterPro" id="IPR036890">
    <property type="entry name" value="HATPase_C_sf"/>
</dbReference>
<dbReference type="CDD" id="cd00130">
    <property type="entry name" value="PAS"/>
    <property type="match status" value="1"/>
</dbReference>
<dbReference type="PANTHER" id="PTHR43711">
    <property type="entry name" value="TWO-COMPONENT HISTIDINE KINASE"/>
    <property type="match status" value="1"/>
</dbReference>
<dbReference type="PANTHER" id="PTHR43711:SF26">
    <property type="entry name" value="SENSOR HISTIDINE KINASE RCSC"/>
    <property type="match status" value="1"/>
</dbReference>
<keyword evidence="6" id="KW-0902">Two-component regulatory system</keyword>
<dbReference type="PROSITE" id="PS50109">
    <property type="entry name" value="HIS_KIN"/>
    <property type="match status" value="1"/>
</dbReference>
<dbReference type="EC" id="2.7.13.3" evidence="2"/>
<dbReference type="Pfam" id="PF00512">
    <property type="entry name" value="HisKA"/>
    <property type="match status" value="1"/>
</dbReference>
<dbReference type="EMBL" id="QGDO01000001">
    <property type="protein sequence ID" value="PWJ44572.1"/>
    <property type="molecule type" value="Genomic_DNA"/>
</dbReference>
<feature type="transmembrane region" description="Helical" evidence="7">
    <location>
        <begin position="132"/>
        <end position="154"/>
    </location>
</feature>
<evidence type="ECO:0000259" key="8">
    <source>
        <dbReference type="PROSITE" id="PS50109"/>
    </source>
</evidence>
<dbReference type="Gene3D" id="3.30.565.10">
    <property type="entry name" value="Histidine kinase-like ATPase, C-terminal domain"/>
    <property type="match status" value="1"/>
</dbReference>
<dbReference type="CDD" id="cd00082">
    <property type="entry name" value="HisKA"/>
    <property type="match status" value="1"/>
</dbReference>
<feature type="transmembrane region" description="Helical" evidence="7">
    <location>
        <begin position="166"/>
        <end position="184"/>
    </location>
</feature>
<dbReference type="Gene3D" id="1.10.287.130">
    <property type="match status" value="1"/>
</dbReference>
<dbReference type="InterPro" id="IPR036097">
    <property type="entry name" value="HisK_dim/P_sf"/>
</dbReference>
<evidence type="ECO:0000256" key="2">
    <source>
        <dbReference type="ARBA" id="ARBA00012438"/>
    </source>
</evidence>
<dbReference type="Proteomes" id="UP000245535">
    <property type="component" value="Unassembled WGS sequence"/>
</dbReference>
<reference evidence="10 11" key="1">
    <citation type="submission" date="2018-03" db="EMBL/GenBank/DDBJ databases">
        <title>Genomic Encyclopedia of Archaeal and Bacterial Type Strains, Phase II (KMG-II): from individual species to whole genera.</title>
        <authorList>
            <person name="Goeker M."/>
        </authorList>
    </citation>
    <scope>NUCLEOTIDE SEQUENCE [LARGE SCALE GENOMIC DNA]</scope>
    <source>
        <strain evidence="10 11">DSM 28229</strain>
    </source>
</reference>
<evidence type="ECO:0000256" key="6">
    <source>
        <dbReference type="ARBA" id="ARBA00023012"/>
    </source>
</evidence>
<name>A0A315ZGU4_SEDFL</name>
<feature type="transmembrane region" description="Helical" evidence="7">
    <location>
        <begin position="29"/>
        <end position="47"/>
    </location>
</feature>
<dbReference type="CDD" id="cd00075">
    <property type="entry name" value="HATPase"/>
    <property type="match status" value="1"/>
</dbReference>
<evidence type="ECO:0000256" key="1">
    <source>
        <dbReference type="ARBA" id="ARBA00000085"/>
    </source>
</evidence>
<dbReference type="InterPro" id="IPR003594">
    <property type="entry name" value="HATPase_dom"/>
</dbReference>
<proteinExistence type="predicted"/>
<evidence type="ECO:0000256" key="7">
    <source>
        <dbReference type="SAM" id="Phobius"/>
    </source>
</evidence>
<dbReference type="PROSITE" id="PS50112">
    <property type="entry name" value="PAS"/>
    <property type="match status" value="1"/>
</dbReference>
<dbReference type="RefSeq" id="WP_109616055.1">
    <property type="nucleotide sequence ID" value="NZ_QGDO01000001.1"/>
</dbReference>